<dbReference type="SUPFAM" id="SSF47616">
    <property type="entry name" value="GST C-terminal domain-like"/>
    <property type="match status" value="1"/>
</dbReference>
<name>A0A6A6QI80_9PEZI</name>
<dbReference type="InterPro" id="IPR036249">
    <property type="entry name" value="Thioredoxin-like_sf"/>
</dbReference>
<feature type="domain" description="DUF7962" evidence="2">
    <location>
        <begin position="113"/>
        <end position="207"/>
    </location>
</feature>
<keyword evidence="4" id="KW-1185">Reference proteome</keyword>
<dbReference type="Gene3D" id="3.40.30.110">
    <property type="match status" value="2"/>
</dbReference>
<dbReference type="CDD" id="cd00299">
    <property type="entry name" value="GST_C_family"/>
    <property type="match status" value="1"/>
</dbReference>
<dbReference type="InterPro" id="IPR036282">
    <property type="entry name" value="Glutathione-S-Trfase_C_sf"/>
</dbReference>
<reference evidence="3" key="1">
    <citation type="journal article" date="2020" name="Stud. Mycol.">
        <title>101 Dothideomycetes genomes: a test case for predicting lifestyles and emergence of pathogens.</title>
        <authorList>
            <person name="Haridas S."/>
            <person name="Albert R."/>
            <person name="Binder M."/>
            <person name="Bloem J."/>
            <person name="Labutti K."/>
            <person name="Salamov A."/>
            <person name="Andreopoulos B."/>
            <person name="Baker S."/>
            <person name="Barry K."/>
            <person name="Bills G."/>
            <person name="Bluhm B."/>
            <person name="Cannon C."/>
            <person name="Castanera R."/>
            <person name="Culley D."/>
            <person name="Daum C."/>
            <person name="Ezra D."/>
            <person name="Gonzalez J."/>
            <person name="Henrissat B."/>
            <person name="Kuo A."/>
            <person name="Liang C."/>
            <person name="Lipzen A."/>
            <person name="Lutzoni F."/>
            <person name="Magnuson J."/>
            <person name="Mondo S."/>
            <person name="Nolan M."/>
            <person name="Ohm R."/>
            <person name="Pangilinan J."/>
            <person name="Park H.-J."/>
            <person name="Ramirez L."/>
            <person name="Alfaro M."/>
            <person name="Sun H."/>
            <person name="Tritt A."/>
            <person name="Yoshinaga Y."/>
            <person name="Zwiers L.-H."/>
            <person name="Turgeon B."/>
            <person name="Goodwin S."/>
            <person name="Spatafora J."/>
            <person name="Crous P."/>
            <person name="Grigoriev I."/>
        </authorList>
    </citation>
    <scope>NUCLEOTIDE SEQUENCE</scope>
    <source>
        <strain evidence="3">CBS 269.34</strain>
    </source>
</reference>
<sequence length="300" mass="33108">MSTAPPVILFDYDFSPFGQKIRLLFACASRSYLQCDQPPLLPRPTLTALGITYRRIPVLAMGKDVYCDTSIIIDAVLEKLAPGFPRMRSEKAYEAFGRGLFSSALGLVGRVPDEAMVQDRKTIFPALCRLDLPTLRPSALAEFRANMSIVEHDFLKAGPWIGGFSMSVEDVHVGFVVRWILRTMQVEKVPGFGKEEFPKVHEWVEKLPRSTPQEIGQEEATKAILDAGYVADALSFDQADPLGIEKGTVVGVESLDAEPGAHPQNGKLVGVGLKEVVLELENGIRLHFPRQGYVVRKVEG</sequence>
<evidence type="ECO:0000313" key="3">
    <source>
        <dbReference type="EMBL" id="KAF2491922.1"/>
    </source>
</evidence>
<dbReference type="Pfam" id="PF13417">
    <property type="entry name" value="GST_N_3"/>
    <property type="match status" value="1"/>
</dbReference>
<dbReference type="Proteomes" id="UP000799750">
    <property type="component" value="Unassembled WGS sequence"/>
</dbReference>
<evidence type="ECO:0000259" key="1">
    <source>
        <dbReference type="Pfam" id="PF13417"/>
    </source>
</evidence>
<protein>
    <submittedName>
        <fullName evidence="3">Uncharacterized protein</fullName>
    </submittedName>
</protein>
<dbReference type="Pfam" id="PF25907">
    <property type="entry name" value="DUF7962"/>
    <property type="match status" value="1"/>
</dbReference>
<dbReference type="EMBL" id="MU004194">
    <property type="protein sequence ID" value="KAF2491922.1"/>
    <property type="molecule type" value="Genomic_DNA"/>
</dbReference>
<organism evidence="3 4">
    <name type="scientific">Lophium mytilinum</name>
    <dbReference type="NCBI Taxonomy" id="390894"/>
    <lineage>
        <taxon>Eukaryota</taxon>
        <taxon>Fungi</taxon>
        <taxon>Dikarya</taxon>
        <taxon>Ascomycota</taxon>
        <taxon>Pezizomycotina</taxon>
        <taxon>Dothideomycetes</taxon>
        <taxon>Pleosporomycetidae</taxon>
        <taxon>Mytilinidiales</taxon>
        <taxon>Mytilinidiaceae</taxon>
        <taxon>Lophium</taxon>
    </lineage>
</organism>
<accession>A0A6A6QI80</accession>
<dbReference type="OrthoDB" id="202840at2759"/>
<evidence type="ECO:0000313" key="4">
    <source>
        <dbReference type="Proteomes" id="UP000799750"/>
    </source>
</evidence>
<gene>
    <name evidence="3" type="ORF">BU16DRAFT_620377</name>
</gene>
<dbReference type="InterPro" id="IPR004045">
    <property type="entry name" value="Glutathione_S-Trfase_N"/>
</dbReference>
<dbReference type="AlphaFoldDB" id="A0A6A6QI80"/>
<dbReference type="InterPro" id="IPR058268">
    <property type="entry name" value="DUF7962"/>
</dbReference>
<feature type="domain" description="GST N-terminal" evidence="1">
    <location>
        <begin position="9"/>
        <end position="82"/>
    </location>
</feature>
<dbReference type="SUPFAM" id="SSF52833">
    <property type="entry name" value="Thioredoxin-like"/>
    <property type="match status" value="1"/>
</dbReference>
<evidence type="ECO:0000259" key="2">
    <source>
        <dbReference type="Pfam" id="PF25907"/>
    </source>
</evidence>
<proteinExistence type="predicted"/>